<protein>
    <submittedName>
        <fullName evidence="1">Uncharacterized protein</fullName>
    </submittedName>
</protein>
<accession>A0A1V5ZRG7</accession>
<name>A0A1V5ZRG7_9BACT</name>
<comment type="caution">
    <text evidence="1">The sequence shown here is derived from an EMBL/GenBank/DDBJ whole genome shotgun (WGS) entry which is preliminary data.</text>
</comment>
<sequence length="114" mass="12637">MLNPIVHHFLLNCSLPRFEVITIIVLLKSTHLPLLSFNFHSSNICNKIFKTSNDAFSISSKSNTEYGFLLIASVSCPHSSYQTYPAGLPINLLTENFSIYSDISSLTIALSSPK</sequence>
<gene>
    <name evidence="1" type="ORF">BWY04_00028</name>
</gene>
<organism evidence="1">
    <name type="scientific">candidate division CPR1 bacterium ADurb.Bin160</name>
    <dbReference type="NCBI Taxonomy" id="1852826"/>
    <lineage>
        <taxon>Bacteria</taxon>
        <taxon>candidate division CPR1</taxon>
    </lineage>
</organism>
<evidence type="ECO:0000313" key="1">
    <source>
        <dbReference type="EMBL" id="OQB42592.1"/>
    </source>
</evidence>
<dbReference type="EMBL" id="MWDB01000001">
    <property type="protein sequence ID" value="OQB42592.1"/>
    <property type="molecule type" value="Genomic_DNA"/>
</dbReference>
<reference evidence="1" key="1">
    <citation type="submission" date="2017-02" db="EMBL/GenBank/DDBJ databases">
        <title>Delving into the versatile metabolic prowess of the omnipresent phylum Bacteroidetes.</title>
        <authorList>
            <person name="Nobu M.K."/>
            <person name="Mei R."/>
            <person name="Narihiro T."/>
            <person name="Kuroda K."/>
            <person name="Liu W.-T."/>
        </authorList>
    </citation>
    <scope>NUCLEOTIDE SEQUENCE</scope>
    <source>
        <strain evidence="1">ADurb.Bin160</strain>
    </source>
</reference>
<dbReference type="AlphaFoldDB" id="A0A1V5ZRG7"/>
<proteinExistence type="predicted"/>
<dbReference type="Proteomes" id="UP000485621">
    <property type="component" value="Unassembled WGS sequence"/>
</dbReference>